<keyword evidence="4" id="KW-0479">Metal-binding</keyword>
<evidence type="ECO:0000313" key="8">
    <source>
        <dbReference type="Proteomes" id="UP000019277"/>
    </source>
</evidence>
<dbReference type="EC" id="2.5.1.90" evidence="7"/>
<dbReference type="GO" id="GO:0004337">
    <property type="term" value="F:(2E,6E)-farnesyl diphosphate synthase activity"/>
    <property type="evidence" value="ECO:0007669"/>
    <property type="project" value="UniProtKB-EC"/>
</dbReference>
<keyword evidence="5" id="KW-0460">Magnesium</keyword>
<dbReference type="SFLD" id="SFLDS00005">
    <property type="entry name" value="Isoprenoid_Synthase_Type_I"/>
    <property type="match status" value="1"/>
</dbReference>
<reference evidence="7 8" key="1">
    <citation type="journal article" date="2014" name="Genome Announc.">
        <title>Draft Genome Sequence of the Antitrypanosomally Active Sponge-Associated Bacterium Actinokineospora sp. Strain EG49.</title>
        <authorList>
            <person name="Harjes J."/>
            <person name="Ryu T."/>
            <person name="Abdelmohsen U.R."/>
            <person name="Moitinho-Silva L."/>
            <person name="Horn H."/>
            <person name="Ravasi T."/>
            <person name="Hentschel U."/>
        </authorList>
    </citation>
    <scope>NUCLEOTIDE SEQUENCE [LARGE SCALE GENOMIC DNA]</scope>
    <source>
        <strain evidence="7 8">EG49</strain>
    </source>
</reference>
<dbReference type="PANTHER" id="PTHR12001:SF85">
    <property type="entry name" value="SHORT CHAIN ISOPRENYL DIPHOSPHATE SYNTHASE"/>
    <property type="match status" value="1"/>
</dbReference>
<dbReference type="InterPro" id="IPR008949">
    <property type="entry name" value="Isoprenoid_synthase_dom_sf"/>
</dbReference>
<dbReference type="Pfam" id="PF00348">
    <property type="entry name" value="polyprenyl_synt"/>
    <property type="match status" value="1"/>
</dbReference>
<dbReference type="SUPFAM" id="SSF48576">
    <property type="entry name" value="Terpenoid synthases"/>
    <property type="match status" value="1"/>
</dbReference>
<evidence type="ECO:0000256" key="2">
    <source>
        <dbReference type="ARBA" id="ARBA00006706"/>
    </source>
</evidence>
<dbReference type="Proteomes" id="UP000019277">
    <property type="component" value="Unassembled WGS sequence"/>
</dbReference>
<dbReference type="EMBL" id="AYXG01000004">
    <property type="protein sequence ID" value="EWC64572.1"/>
    <property type="molecule type" value="Genomic_DNA"/>
</dbReference>
<dbReference type="PROSITE" id="PS00723">
    <property type="entry name" value="POLYPRENYL_SYNTHASE_1"/>
    <property type="match status" value="1"/>
</dbReference>
<dbReference type="EC" id="2.5.1.29" evidence="7"/>
<keyword evidence="8" id="KW-1185">Reference proteome</keyword>
<dbReference type="PROSITE" id="PS00444">
    <property type="entry name" value="POLYPRENYL_SYNTHASE_2"/>
    <property type="match status" value="1"/>
</dbReference>
<dbReference type="InterPro" id="IPR000092">
    <property type="entry name" value="Polyprenyl_synt"/>
</dbReference>
<dbReference type="InterPro" id="IPR033749">
    <property type="entry name" value="Polyprenyl_synt_CS"/>
</dbReference>
<dbReference type="EC" id="2.5.1.10" evidence="7"/>
<dbReference type="GO" id="GO:0004161">
    <property type="term" value="F:dimethylallyltranstransferase activity"/>
    <property type="evidence" value="ECO:0007669"/>
    <property type="project" value="UniProtKB-EC"/>
</dbReference>
<dbReference type="GO" id="GO:0046872">
    <property type="term" value="F:metal ion binding"/>
    <property type="evidence" value="ECO:0007669"/>
    <property type="project" value="UniProtKB-KW"/>
</dbReference>
<proteinExistence type="inferred from homology"/>
<dbReference type="Gene3D" id="1.10.600.10">
    <property type="entry name" value="Farnesyl Diphosphate Synthase"/>
    <property type="match status" value="1"/>
</dbReference>
<dbReference type="CDD" id="cd00685">
    <property type="entry name" value="Trans_IPPS_HT"/>
    <property type="match status" value="1"/>
</dbReference>
<evidence type="ECO:0000256" key="5">
    <source>
        <dbReference type="ARBA" id="ARBA00022842"/>
    </source>
</evidence>
<gene>
    <name evidence="7" type="ORF">UO65_0179</name>
</gene>
<keyword evidence="3 6" id="KW-0808">Transferase</keyword>
<name>W7J6H0_9PSEU</name>
<sequence length="367" mass="38767">MSLATQMEPHSPVSGKALAAAVRRQVDVVLDGFLAGKAANAADECLPPVVDTVRRFVAGGKRLRPVFCHCGWLAAGGDPDERAVAAVGAALELFHSFALIHDDLMDGSDLRRGNPTVHREPAARCPDRAGGTAAVAADRFGENAAILLGDLCLVWSDELLHGTGFDADRVAAARPFLDAMRTEVMAGQYLDLHHRPAGDALAHAWRVVRLKTARYTVERPLQIGVALAGGDAELARRCAEYGRPLGEAFQLRDDLLGVFGDPAVTGKPVLDDLREGKPTVLVAVAGQRATAAQRAVLRELYGNPLLDEAGAAALRAVIDGTGAAALVERLIADRTEQALSALADSAIPHPVRGVLADLADTVVHRDR</sequence>
<comment type="cofactor">
    <cofactor evidence="1">
        <name>Mg(2+)</name>
        <dbReference type="ChEBI" id="CHEBI:18420"/>
    </cofactor>
</comment>
<comment type="similarity">
    <text evidence="2 6">Belongs to the FPP/GGPP synthase family.</text>
</comment>
<dbReference type="EC" id="2.5.1.1" evidence="7"/>
<dbReference type="AlphaFoldDB" id="W7J6H0"/>
<evidence type="ECO:0000256" key="6">
    <source>
        <dbReference type="RuleBase" id="RU004466"/>
    </source>
</evidence>
<dbReference type="STRING" id="909613.UO65_0179"/>
<evidence type="ECO:0000313" key="7">
    <source>
        <dbReference type="EMBL" id="EWC64572.1"/>
    </source>
</evidence>
<protein>
    <submittedName>
        <fullName evidence="7">Octaprenyl diphosphate synthase</fullName>
        <ecNumber evidence="7">2.5.1.1</ecNumber>
        <ecNumber evidence="7">2.5.1.10</ecNumber>
        <ecNumber evidence="7">2.5.1.29</ecNumber>
        <ecNumber evidence="7">2.5.1.90</ecNumber>
    </submittedName>
</protein>
<evidence type="ECO:0000256" key="1">
    <source>
        <dbReference type="ARBA" id="ARBA00001946"/>
    </source>
</evidence>
<dbReference type="PATRIC" id="fig|909613.9.peg.187"/>
<dbReference type="PANTHER" id="PTHR12001">
    <property type="entry name" value="GERANYLGERANYL PYROPHOSPHATE SYNTHASE"/>
    <property type="match status" value="1"/>
</dbReference>
<comment type="caution">
    <text evidence="7">The sequence shown here is derived from an EMBL/GenBank/DDBJ whole genome shotgun (WGS) entry which is preliminary data.</text>
</comment>
<dbReference type="eggNOG" id="COG0142">
    <property type="taxonomic scope" value="Bacteria"/>
</dbReference>
<dbReference type="GO" id="GO:0106350">
    <property type="term" value="F:all-trans-octaprenyl-diphosphate synthase activity"/>
    <property type="evidence" value="ECO:0007669"/>
    <property type="project" value="UniProtKB-EC"/>
</dbReference>
<dbReference type="GO" id="GO:0008299">
    <property type="term" value="P:isoprenoid biosynthetic process"/>
    <property type="evidence" value="ECO:0007669"/>
    <property type="project" value="InterPro"/>
</dbReference>
<evidence type="ECO:0000256" key="3">
    <source>
        <dbReference type="ARBA" id="ARBA00022679"/>
    </source>
</evidence>
<evidence type="ECO:0000256" key="4">
    <source>
        <dbReference type="ARBA" id="ARBA00022723"/>
    </source>
</evidence>
<dbReference type="GO" id="GO:0004311">
    <property type="term" value="F:geranylgeranyl diphosphate synthase activity"/>
    <property type="evidence" value="ECO:0007669"/>
    <property type="project" value="UniProtKB-EC"/>
</dbReference>
<organism evidence="7 8">
    <name type="scientific">Actinokineospora spheciospongiae</name>
    <dbReference type="NCBI Taxonomy" id="909613"/>
    <lineage>
        <taxon>Bacteria</taxon>
        <taxon>Bacillati</taxon>
        <taxon>Actinomycetota</taxon>
        <taxon>Actinomycetes</taxon>
        <taxon>Pseudonocardiales</taxon>
        <taxon>Pseudonocardiaceae</taxon>
        <taxon>Actinokineospora</taxon>
    </lineage>
</organism>
<accession>W7J6H0</accession>